<evidence type="ECO:0000256" key="1">
    <source>
        <dbReference type="SAM" id="MobiDB-lite"/>
    </source>
</evidence>
<feature type="compositionally biased region" description="Polar residues" evidence="1">
    <location>
        <begin position="14"/>
        <end position="34"/>
    </location>
</feature>
<dbReference type="EMBL" id="UINC01085052">
    <property type="protein sequence ID" value="SVC32229.1"/>
    <property type="molecule type" value="Genomic_DNA"/>
</dbReference>
<dbReference type="AlphaFoldDB" id="A0A382L6G9"/>
<protein>
    <submittedName>
        <fullName evidence="2">Uncharacterized protein</fullName>
    </submittedName>
</protein>
<organism evidence="2">
    <name type="scientific">marine metagenome</name>
    <dbReference type="NCBI Taxonomy" id="408172"/>
    <lineage>
        <taxon>unclassified sequences</taxon>
        <taxon>metagenomes</taxon>
        <taxon>ecological metagenomes</taxon>
    </lineage>
</organism>
<reference evidence="2" key="1">
    <citation type="submission" date="2018-05" db="EMBL/GenBank/DDBJ databases">
        <authorList>
            <person name="Lanie J.A."/>
            <person name="Ng W.-L."/>
            <person name="Kazmierczak K.M."/>
            <person name="Andrzejewski T.M."/>
            <person name="Davidsen T.M."/>
            <person name="Wayne K.J."/>
            <person name="Tettelin H."/>
            <person name="Glass J.I."/>
            <person name="Rusch D."/>
            <person name="Podicherti R."/>
            <person name="Tsui H.-C.T."/>
            <person name="Winkler M.E."/>
        </authorList>
    </citation>
    <scope>NUCLEOTIDE SEQUENCE</scope>
</reference>
<proteinExistence type="predicted"/>
<evidence type="ECO:0000313" key="2">
    <source>
        <dbReference type="EMBL" id="SVC32229.1"/>
    </source>
</evidence>
<accession>A0A382L6G9</accession>
<sequence length="34" mass="3537">MNTPTAAVIIGVTPCSNDGDNGRQGLNYSGQEKK</sequence>
<feature type="region of interest" description="Disordered" evidence="1">
    <location>
        <begin position="11"/>
        <end position="34"/>
    </location>
</feature>
<gene>
    <name evidence="2" type="ORF">METZ01_LOCUS285083</name>
</gene>
<name>A0A382L6G9_9ZZZZ</name>